<dbReference type="EMBL" id="JAJSOW010000102">
    <property type="protein sequence ID" value="KAI9178490.1"/>
    <property type="molecule type" value="Genomic_DNA"/>
</dbReference>
<name>A0AAD5IWA2_ACENE</name>
<reference evidence="1" key="2">
    <citation type="submission" date="2023-02" db="EMBL/GenBank/DDBJ databases">
        <authorList>
            <person name="Swenson N.G."/>
            <person name="Wegrzyn J.L."/>
            <person name="Mcevoy S.L."/>
        </authorList>
    </citation>
    <scope>NUCLEOTIDE SEQUENCE</scope>
    <source>
        <strain evidence="1">91603</strain>
        <tissue evidence="1">Leaf</tissue>
    </source>
</reference>
<organism evidence="1 2">
    <name type="scientific">Acer negundo</name>
    <name type="common">Box elder</name>
    <dbReference type="NCBI Taxonomy" id="4023"/>
    <lineage>
        <taxon>Eukaryota</taxon>
        <taxon>Viridiplantae</taxon>
        <taxon>Streptophyta</taxon>
        <taxon>Embryophyta</taxon>
        <taxon>Tracheophyta</taxon>
        <taxon>Spermatophyta</taxon>
        <taxon>Magnoliopsida</taxon>
        <taxon>eudicotyledons</taxon>
        <taxon>Gunneridae</taxon>
        <taxon>Pentapetalae</taxon>
        <taxon>rosids</taxon>
        <taxon>malvids</taxon>
        <taxon>Sapindales</taxon>
        <taxon>Sapindaceae</taxon>
        <taxon>Hippocastanoideae</taxon>
        <taxon>Acereae</taxon>
        <taxon>Acer</taxon>
    </lineage>
</organism>
<protein>
    <submittedName>
        <fullName evidence="1">Uncharacterized protein</fullName>
    </submittedName>
</protein>
<comment type="caution">
    <text evidence="1">The sequence shown here is derived from an EMBL/GenBank/DDBJ whole genome shotgun (WGS) entry which is preliminary data.</text>
</comment>
<gene>
    <name evidence="1" type="ORF">LWI28_027160</name>
</gene>
<accession>A0AAD5IWA2</accession>
<evidence type="ECO:0000313" key="1">
    <source>
        <dbReference type="EMBL" id="KAI9178490.1"/>
    </source>
</evidence>
<dbReference type="Proteomes" id="UP001064489">
    <property type="component" value="Chromosome 5"/>
</dbReference>
<sequence length="116" mass="13304">MPPLDGDIPTAFSVDVDPLSLSPCRNPLRSHRLPTRYAFPTQSFTYEYLFFLTSIHSFVEPTTYKETSLDANWHQDMEDELTILHKTGIWELIPLLEGKETVCPNRIEVVTVVPIL</sequence>
<dbReference type="AlphaFoldDB" id="A0AAD5IWA2"/>
<reference evidence="1" key="1">
    <citation type="journal article" date="2022" name="Plant J.">
        <title>Strategies of tolerance reflected in two North American maple genomes.</title>
        <authorList>
            <person name="McEvoy S.L."/>
            <person name="Sezen U.U."/>
            <person name="Trouern-Trend A."/>
            <person name="McMahon S.M."/>
            <person name="Schaberg P.G."/>
            <person name="Yang J."/>
            <person name="Wegrzyn J.L."/>
            <person name="Swenson N.G."/>
        </authorList>
    </citation>
    <scope>NUCLEOTIDE SEQUENCE</scope>
    <source>
        <strain evidence="1">91603</strain>
    </source>
</reference>
<evidence type="ECO:0000313" key="2">
    <source>
        <dbReference type="Proteomes" id="UP001064489"/>
    </source>
</evidence>
<proteinExistence type="predicted"/>
<keyword evidence="2" id="KW-1185">Reference proteome</keyword>